<protein>
    <recommendedName>
        <fullName evidence="7">Zn(2)-C6 fungal-type domain-containing protein</fullName>
    </recommendedName>
</protein>
<evidence type="ECO:0000313" key="8">
    <source>
        <dbReference type="EMBL" id="EWY81664.1"/>
    </source>
</evidence>
<dbReference type="InterPro" id="IPR001138">
    <property type="entry name" value="Zn2Cys6_DnaBD"/>
</dbReference>
<dbReference type="InterPro" id="IPR052360">
    <property type="entry name" value="Transcr_Regulatory_Proteins"/>
</dbReference>
<dbReference type="SUPFAM" id="SSF57701">
    <property type="entry name" value="Zn2/Cys6 DNA-binding domain"/>
    <property type="match status" value="1"/>
</dbReference>
<dbReference type="PROSITE" id="PS00463">
    <property type="entry name" value="ZN2_CY6_FUNGAL_1"/>
    <property type="match status" value="1"/>
</dbReference>
<evidence type="ECO:0000259" key="7">
    <source>
        <dbReference type="PROSITE" id="PS50048"/>
    </source>
</evidence>
<dbReference type="GO" id="GO:0003824">
    <property type="term" value="F:catalytic activity"/>
    <property type="evidence" value="ECO:0007669"/>
    <property type="project" value="InterPro"/>
</dbReference>
<evidence type="ECO:0000313" key="9">
    <source>
        <dbReference type="Proteomes" id="UP000030753"/>
    </source>
</evidence>
<name>W9HL68_FUSOX</name>
<evidence type="ECO:0000256" key="2">
    <source>
        <dbReference type="ARBA" id="ARBA00022833"/>
    </source>
</evidence>
<dbReference type="PROSITE" id="PS50048">
    <property type="entry name" value="ZN2_CY6_FUNGAL_2"/>
    <property type="match status" value="1"/>
</dbReference>
<keyword evidence="5" id="KW-0804">Transcription</keyword>
<dbReference type="SMART" id="SM00066">
    <property type="entry name" value="GAL4"/>
    <property type="match status" value="1"/>
</dbReference>
<dbReference type="OrthoDB" id="3145928at2759"/>
<evidence type="ECO:0000256" key="1">
    <source>
        <dbReference type="ARBA" id="ARBA00022723"/>
    </source>
</evidence>
<dbReference type="AlphaFoldDB" id="W9HL68"/>
<dbReference type="GO" id="GO:0009116">
    <property type="term" value="P:nucleoside metabolic process"/>
    <property type="evidence" value="ECO:0007669"/>
    <property type="project" value="InterPro"/>
</dbReference>
<sequence>MSAMEPARAPRGRKKSTRSKSGCRTCRIRRIKCDEGRPGCLRCSSTGRACDGYGIWDSRYPLPSTTRSLSQHMTPSCSFSRNKITQSYFAWFITRARKKIPGIFASDFWNTLVLQVSAQEDAVLHSLLALASAHKRGMLSPHDGSSEPGISDDESFMLQHYNAAIMQLQHHLAIGDKESVRVVTISCLIFICLEFLRGNIKTGVRHLQNGLSLLPLLNSQSEVESGVVVLKFHNESVEDTVTEAFLRLYLYSASFHRFPHKVSIDAQDCAFSHRNCAFPTIAIARQHLDEVVNRVYRLEAYARHLQTIAQSITSTMLREKGHIQNDLDCWLRLYKHSYTKLSNDSPVKTLPLTLLRIHHTMTHVMAGTCLDPNDELSYDRFNASFFSIVTLAGHLLQAAGSMMAADLLSGACSERFSFSADMGIILPLYYTTLKCRCPKIRRCALKLLITVSHQEGIWNGPLAATIACKVIEIEESGFYGCSPLEERALSTYVDVPIPTLPESHRISDVGIPMPIEGSGAIVFGHNPGFSWIWGDVGPPTQQQPGEEVTVSHLSDEADADSGVGASLVTSSTEDHISSIRSSSVSRQLSSVGRSPESRAVPLIESKYYARSQYTVGILCALPVELKAIRVLFDQRHQSMANVLGDNNQYALGEISQHLVVATSLPAGEYGTNAAASAISDMTRSFMSIQFCLLVGIAGGAPSDSDDIRLGDVVVSLPTSTFPGVIQYDLGKENEGTDFEVTGILRRPPRILTNAISKIRSDPDIGFDALNPYLTEIVKSLPSYGNPGQELDVLFRTSYSRRNYKPDCSHLETRVPRLTTEHRIHYGLVASGNRVIKDATLRDRLSRKFGVLCFEMEAAGVMNRADCLVIRGICDYSDAQKNKVWQNYAAAVAAAYAKLLLSAVAVVTDLPGNLMRPENEPAFKRQRINTGNEGHE</sequence>
<dbReference type="SUPFAM" id="SSF53167">
    <property type="entry name" value="Purine and uridine phosphorylases"/>
    <property type="match status" value="1"/>
</dbReference>
<accession>W9HL68</accession>
<dbReference type="GO" id="GO:0003677">
    <property type="term" value="F:DNA binding"/>
    <property type="evidence" value="ECO:0007669"/>
    <property type="project" value="UniProtKB-KW"/>
</dbReference>
<dbReference type="Gene3D" id="3.40.50.1580">
    <property type="entry name" value="Nucleoside phosphorylase domain"/>
    <property type="match status" value="1"/>
</dbReference>
<dbReference type="PANTHER" id="PTHR36206:SF16">
    <property type="entry name" value="TRANSCRIPTION FACTOR DOMAIN-CONTAINING PROTEIN-RELATED"/>
    <property type="match status" value="1"/>
</dbReference>
<dbReference type="PANTHER" id="PTHR36206">
    <property type="entry name" value="ASPERCRYPTIN BIOSYNTHESIS CLUSTER-SPECIFIC TRANSCRIPTION REGULATOR ATNN-RELATED"/>
    <property type="match status" value="1"/>
</dbReference>
<evidence type="ECO:0000256" key="5">
    <source>
        <dbReference type="ARBA" id="ARBA00023163"/>
    </source>
</evidence>
<dbReference type="InterPro" id="IPR021858">
    <property type="entry name" value="Fun_TF"/>
</dbReference>
<dbReference type="GO" id="GO:0008270">
    <property type="term" value="F:zinc ion binding"/>
    <property type="evidence" value="ECO:0007669"/>
    <property type="project" value="InterPro"/>
</dbReference>
<dbReference type="Pfam" id="PF01048">
    <property type="entry name" value="PNP_UDP_1"/>
    <property type="match status" value="1"/>
</dbReference>
<keyword evidence="3" id="KW-0805">Transcription regulation</keyword>
<feature type="domain" description="Zn(2)-C6 fungal-type" evidence="7">
    <location>
        <begin position="22"/>
        <end position="50"/>
    </location>
</feature>
<keyword evidence="1" id="KW-0479">Metal-binding</keyword>
<evidence type="ECO:0000256" key="4">
    <source>
        <dbReference type="ARBA" id="ARBA00023125"/>
    </source>
</evidence>
<dbReference type="EMBL" id="JH717849">
    <property type="protein sequence ID" value="EWY81664.1"/>
    <property type="molecule type" value="Genomic_DNA"/>
</dbReference>
<evidence type="ECO:0000256" key="3">
    <source>
        <dbReference type="ARBA" id="ARBA00023015"/>
    </source>
</evidence>
<reference evidence="8 9" key="1">
    <citation type="submission" date="2011-06" db="EMBL/GenBank/DDBJ databases">
        <title>The Genome Sequence of Fusarium oxysporum FOSC 3-a.</title>
        <authorList>
            <consortium name="The Broad Institute Genome Sequencing Platform"/>
            <person name="Ma L.-J."/>
            <person name="Gale L.R."/>
            <person name="Schwartz D.C."/>
            <person name="Zhou S."/>
            <person name="Corby-Kistler H."/>
            <person name="Young S.K."/>
            <person name="Zeng Q."/>
            <person name="Gargeya S."/>
            <person name="Fitzgerald M."/>
            <person name="Haas B."/>
            <person name="Abouelleil A."/>
            <person name="Alvarado L."/>
            <person name="Arachchi H.M."/>
            <person name="Berlin A."/>
            <person name="Brown A."/>
            <person name="Chapman S.B."/>
            <person name="Chen Z."/>
            <person name="Dunbar C."/>
            <person name="Freedman E."/>
            <person name="Gearin G."/>
            <person name="Gellesch M."/>
            <person name="Goldberg J."/>
            <person name="Griggs A."/>
            <person name="Gujja S."/>
            <person name="Heiman D."/>
            <person name="Howarth C."/>
            <person name="Larson L."/>
            <person name="Lui A."/>
            <person name="MacDonald P.J.P."/>
            <person name="Mehta T."/>
            <person name="Montmayeur A."/>
            <person name="Murphy C."/>
            <person name="Neiman D."/>
            <person name="Pearson M."/>
            <person name="Priest M."/>
            <person name="Roberts A."/>
            <person name="Saif S."/>
            <person name="Shea T."/>
            <person name="Shenoy N."/>
            <person name="Sisk P."/>
            <person name="Stolte C."/>
            <person name="Sykes S."/>
            <person name="Wortman J."/>
            <person name="Nusbaum C."/>
            <person name="Birren B."/>
        </authorList>
    </citation>
    <scope>NUCLEOTIDE SEQUENCE [LARGE SCALE GENOMIC DNA]</scope>
    <source>
        <strain evidence="9">FOSC 3-a</strain>
    </source>
</reference>
<keyword evidence="2" id="KW-0862">Zinc</keyword>
<dbReference type="HOGENOM" id="CLU_313305_0_0_1"/>
<keyword evidence="6" id="KW-0539">Nucleus</keyword>
<dbReference type="InterPro" id="IPR036864">
    <property type="entry name" value="Zn2-C6_fun-type_DNA-bd_sf"/>
</dbReference>
<dbReference type="Proteomes" id="UP000030753">
    <property type="component" value="Unassembled WGS sequence"/>
</dbReference>
<evidence type="ECO:0000256" key="6">
    <source>
        <dbReference type="ARBA" id="ARBA00023242"/>
    </source>
</evidence>
<organism evidence="8 9">
    <name type="scientific">Fusarium oxysporum NRRL 32931</name>
    <dbReference type="NCBI Taxonomy" id="660029"/>
    <lineage>
        <taxon>Eukaryota</taxon>
        <taxon>Fungi</taxon>
        <taxon>Dikarya</taxon>
        <taxon>Ascomycota</taxon>
        <taxon>Pezizomycotina</taxon>
        <taxon>Sordariomycetes</taxon>
        <taxon>Hypocreomycetidae</taxon>
        <taxon>Hypocreales</taxon>
        <taxon>Nectriaceae</taxon>
        <taxon>Fusarium</taxon>
        <taxon>Fusarium oxysporum species complex</taxon>
    </lineage>
</organism>
<dbReference type="InterPro" id="IPR000845">
    <property type="entry name" value="Nucleoside_phosphorylase_d"/>
</dbReference>
<gene>
    <name evidence="8" type="ORF">FOYG_15887</name>
</gene>
<dbReference type="Pfam" id="PF00172">
    <property type="entry name" value="Zn_clus"/>
    <property type="match status" value="1"/>
</dbReference>
<dbReference type="Gene3D" id="4.10.240.10">
    <property type="entry name" value="Zn(2)-C6 fungal-type DNA-binding domain"/>
    <property type="match status" value="1"/>
</dbReference>
<dbReference type="Pfam" id="PF11951">
    <property type="entry name" value="Fungal_trans_2"/>
    <property type="match status" value="1"/>
</dbReference>
<dbReference type="CDD" id="cd00067">
    <property type="entry name" value="GAL4"/>
    <property type="match status" value="1"/>
</dbReference>
<keyword evidence="4" id="KW-0238">DNA-binding</keyword>
<dbReference type="GO" id="GO:0000981">
    <property type="term" value="F:DNA-binding transcription factor activity, RNA polymerase II-specific"/>
    <property type="evidence" value="ECO:0007669"/>
    <property type="project" value="InterPro"/>
</dbReference>
<proteinExistence type="predicted"/>
<dbReference type="InterPro" id="IPR035994">
    <property type="entry name" value="Nucleoside_phosphorylase_sf"/>
</dbReference>